<organism evidence="2 3">
    <name type="scientific">Candidatus Doudnabacteria bacterium CG10_big_fil_rev_8_21_14_0_10_41_10</name>
    <dbReference type="NCBI Taxonomy" id="1974551"/>
    <lineage>
        <taxon>Bacteria</taxon>
        <taxon>Candidatus Doudnaibacteriota</taxon>
    </lineage>
</organism>
<dbReference type="NCBIfam" id="NF037947">
    <property type="entry name" value="holin_4"/>
    <property type="match status" value="1"/>
</dbReference>
<dbReference type="Proteomes" id="UP000230557">
    <property type="component" value="Unassembled WGS sequence"/>
</dbReference>
<feature type="transmembrane region" description="Helical" evidence="1">
    <location>
        <begin position="7"/>
        <end position="32"/>
    </location>
</feature>
<accession>A0A2H0VDH1</accession>
<evidence type="ECO:0000256" key="1">
    <source>
        <dbReference type="SAM" id="Phobius"/>
    </source>
</evidence>
<keyword evidence="1" id="KW-1133">Transmembrane helix</keyword>
<reference evidence="3" key="1">
    <citation type="submission" date="2017-09" db="EMBL/GenBank/DDBJ databases">
        <title>Depth-based differentiation of microbial function through sediment-hosted aquifers and enrichment of novel symbionts in the deep terrestrial subsurface.</title>
        <authorList>
            <person name="Probst A.J."/>
            <person name="Ladd B."/>
            <person name="Jarett J.K."/>
            <person name="Geller-Mcgrath D.E."/>
            <person name="Sieber C.M.K."/>
            <person name="Emerson J.B."/>
            <person name="Anantharaman K."/>
            <person name="Thomas B.C."/>
            <person name="Malmstrom R."/>
            <person name="Stieglmeier M."/>
            <person name="Klingl A."/>
            <person name="Woyke T."/>
            <person name="Ryan C.M."/>
            <person name="Banfield J.F."/>
        </authorList>
    </citation>
    <scope>NUCLEOTIDE SEQUENCE [LARGE SCALE GENOMIC DNA]</scope>
</reference>
<evidence type="ECO:0000313" key="2">
    <source>
        <dbReference type="EMBL" id="PIR97152.1"/>
    </source>
</evidence>
<evidence type="ECO:0000313" key="3">
    <source>
        <dbReference type="Proteomes" id="UP000230557"/>
    </source>
</evidence>
<dbReference type="AlphaFoldDB" id="A0A2H0VDH1"/>
<keyword evidence="1" id="KW-0472">Membrane</keyword>
<comment type="caution">
    <text evidence="2">The sequence shown here is derived from an EMBL/GenBank/DDBJ whole genome shotgun (WGS) entry which is preliminary data.</text>
</comment>
<dbReference type="EMBL" id="PFAJ01000042">
    <property type="protein sequence ID" value="PIR97152.1"/>
    <property type="molecule type" value="Genomic_DNA"/>
</dbReference>
<protein>
    <submittedName>
        <fullName evidence="2">Membrane-associated protein</fullName>
    </submittedName>
</protein>
<gene>
    <name evidence="2" type="ORF">COT91_02970</name>
</gene>
<feature type="transmembrane region" description="Helical" evidence="1">
    <location>
        <begin position="52"/>
        <end position="76"/>
    </location>
</feature>
<keyword evidence="1" id="KW-0812">Transmembrane</keyword>
<proteinExistence type="predicted"/>
<name>A0A2H0VDH1_9BACT</name>
<sequence>MKFSIKALAMGCGFTNAFAFLVLGLTAAFLGWGNELVELASKLYLGYGVDPIGLVVGVLWAFVDGFLLGALFATVYNKFL</sequence>